<organism evidence="2 3">
    <name type="scientific">Macrostomum lignano</name>
    <dbReference type="NCBI Taxonomy" id="282301"/>
    <lineage>
        <taxon>Eukaryota</taxon>
        <taxon>Metazoa</taxon>
        <taxon>Spiralia</taxon>
        <taxon>Lophotrochozoa</taxon>
        <taxon>Platyhelminthes</taxon>
        <taxon>Rhabditophora</taxon>
        <taxon>Macrostomorpha</taxon>
        <taxon>Macrostomida</taxon>
        <taxon>Macrostomidae</taxon>
        <taxon>Macrostomum</taxon>
    </lineage>
</organism>
<name>A0A1I8FVX1_9PLAT</name>
<dbReference type="AlphaFoldDB" id="A0A1I8FVX1"/>
<dbReference type="WBParaSite" id="maker-uti_cns_0000061-snap-gene-1.6-mRNA-1">
    <property type="protein sequence ID" value="maker-uti_cns_0000061-snap-gene-1.6-mRNA-1"/>
    <property type="gene ID" value="maker-uti_cns_0000061-snap-gene-1.6"/>
</dbReference>
<keyword evidence="2" id="KW-1185">Reference proteome</keyword>
<sequence>TPDNRLWSHPANCNLTFMNLSANFSHKEKKRPLKAAESDEQLPVSDSPDEPDAGAAAVTAKPKKRAKVSSSRYFCVPNFSHFLLSTHE</sequence>
<dbReference type="Proteomes" id="UP000095280">
    <property type="component" value="Unplaced"/>
</dbReference>
<evidence type="ECO:0000256" key="1">
    <source>
        <dbReference type="SAM" id="MobiDB-lite"/>
    </source>
</evidence>
<protein>
    <submittedName>
        <fullName evidence="3">C2H2-type domain-containing protein</fullName>
    </submittedName>
</protein>
<feature type="region of interest" description="Disordered" evidence="1">
    <location>
        <begin position="28"/>
        <end position="65"/>
    </location>
</feature>
<evidence type="ECO:0000313" key="2">
    <source>
        <dbReference type="Proteomes" id="UP000095280"/>
    </source>
</evidence>
<evidence type="ECO:0000313" key="3">
    <source>
        <dbReference type="WBParaSite" id="maker-uti_cns_0000061-snap-gene-1.6-mRNA-1"/>
    </source>
</evidence>
<reference evidence="3" key="1">
    <citation type="submission" date="2016-11" db="UniProtKB">
        <authorList>
            <consortium name="WormBaseParasite"/>
        </authorList>
    </citation>
    <scope>IDENTIFICATION</scope>
</reference>
<proteinExistence type="predicted"/>
<accession>A0A1I8FVX1</accession>